<dbReference type="KEGG" id="dmi:Desmer_2440"/>
<evidence type="ECO:0000256" key="1">
    <source>
        <dbReference type="SAM" id="Phobius"/>
    </source>
</evidence>
<keyword evidence="1" id="KW-0472">Membrane</keyword>
<dbReference type="AlphaFoldDB" id="J7IW37"/>
<sequence length="177" mass="21727">MSQIITGIEIKDIAYMITALVALLTFVKVVREYILQGKQKRVELLEKYRKRFHEAEYVKSITPYIEDDDECLMELPRIDKYYYLGFFEEVAVLLNSKVIKKETVHYFFGYYAIKTWESKNFWGDINRESLYWSEFKRFAQSMKEYEQRRRNRCFIRNLKHIRMNPFEFFMENKKIKV</sequence>
<keyword evidence="3" id="KW-1185">Reference proteome</keyword>
<dbReference type="EMBL" id="CP003629">
    <property type="protein sequence ID" value="AFQ44359.1"/>
    <property type="molecule type" value="Genomic_DNA"/>
</dbReference>
<protein>
    <recommendedName>
        <fullName evidence="4">DUF4760 domain-containing protein</fullName>
    </recommendedName>
</protein>
<dbReference type="HOGENOM" id="CLU_1515548_0_0_9"/>
<gene>
    <name evidence="2" type="ordered locus">Desmer_2440</name>
</gene>
<reference evidence="2 3" key="1">
    <citation type="journal article" date="2012" name="J. Bacteriol.">
        <title>Complete genome sequences of Desulfosporosinus orientis DSM765T, Desulfosporosinus youngiae DSM17734T, Desulfosporosinus meridiei DSM13257T, and Desulfosporosinus acidiphilus DSM22704T.</title>
        <authorList>
            <person name="Pester M."/>
            <person name="Brambilla E."/>
            <person name="Alazard D."/>
            <person name="Rattei T."/>
            <person name="Weinmaier T."/>
            <person name="Han J."/>
            <person name="Lucas S."/>
            <person name="Lapidus A."/>
            <person name="Cheng J.F."/>
            <person name="Goodwin L."/>
            <person name="Pitluck S."/>
            <person name="Peters L."/>
            <person name="Ovchinnikova G."/>
            <person name="Teshima H."/>
            <person name="Detter J.C."/>
            <person name="Han C.S."/>
            <person name="Tapia R."/>
            <person name="Land M.L."/>
            <person name="Hauser L."/>
            <person name="Kyrpides N.C."/>
            <person name="Ivanova N.N."/>
            <person name="Pagani I."/>
            <person name="Huntmann M."/>
            <person name="Wei C.L."/>
            <person name="Davenport K.W."/>
            <person name="Daligault H."/>
            <person name="Chain P.S."/>
            <person name="Chen A."/>
            <person name="Mavromatis K."/>
            <person name="Markowitz V."/>
            <person name="Szeto E."/>
            <person name="Mikhailova N."/>
            <person name="Pati A."/>
            <person name="Wagner M."/>
            <person name="Woyke T."/>
            <person name="Ollivier B."/>
            <person name="Klenk H.P."/>
            <person name="Spring S."/>
            <person name="Loy A."/>
        </authorList>
    </citation>
    <scope>NUCLEOTIDE SEQUENCE [LARGE SCALE GENOMIC DNA]</scope>
    <source>
        <strain evidence="3">ATCC BAA-275 / DSM 13257 / NCIMB 13706 / S10</strain>
    </source>
</reference>
<reference evidence="3" key="2">
    <citation type="submission" date="2012-08" db="EMBL/GenBank/DDBJ databases">
        <title>Finished genome of Desulfosporosinus meridiei DSM 13257.</title>
        <authorList>
            <person name="Huntemann M."/>
            <person name="Wei C.-L."/>
            <person name="Han J."/>
            <person name="Detter J.C."/>
            <person name="Han C."/>
            <person name="Davenport K."/>
            <person name="Daligault H."/>
            <person name="Erkkila T."/>
            <person name="Gu W."/>
            <person name="Munk A.C.C."/>
            <person name="Teshima H."/>
            <person name="Xu Y."/>
            <person name="Chain P."/>
            <person name="Tapia R."/>
            <person name="Chen A."/>
            <person name="Krypides N."/>
            <person name="Mavromatis K."/>
            <person name="Markowitz V."/>
            <person name="Szeto E."/>
            <person name="Ivanova N."/>
            <person name="Mikhailova N."/>
            <person name="Ovchinnikova G."/>
            <person name="Pagani I."/>
            <person name="Pati A."/>
            <person name="Goodwin L."/>
            <person name="Peters L."/>
            <person name="Pitluck S."/>
            <person name="Woyke T."/>
            <person name="Pester M."/>
            <person name="Spring S."/>
            <person name="Ollivier B."/>
            <person name="Rattei T."/>
            <person name="Klenk H.-P."/>
            <person name="Wagner M."/>
            <person name="Loy A."/>
        </authorList>
    </citation>
    <scope>NUCLEOTIDE SEQUENCE [LARGE SCALE GENOMIC DNA]</scope>
    <source>
        <strain evidence="3">ATCC BAA-275 / DSM 13257 / NCIMB 13706 / S10</strain>
    </source>
</reference>
<accession>J7IW37</accession>
<dbReference type="Proteomes" id="UP000005262">
    <property type="component" value="Chromosome"/>
</dbReference>
<evidence type="ECO:0000313" key="3">
    <source>
        <dbReference type="Proteomes" id="UP000005262"/>
    </source>
</evidence>
<evidence type="ECO:0008006" key="4">
    <source>
        <dbReference type="Google" id="ProtNLM"/>
    </source>
</evidence>
<dbReference type="eggNOG" id="ENOG5034310">
    <property type="taxonomic scope" value="Bacteria"/>
</dbReference>
<keyword evidence="1" id="KW-0812">Transmembrane</keyword>
<keyword evidence="1" id="KW-1133">Transmembrane helix</keyword>
<proteinExistence type="predicted"/>
<dbReference type="OrthoDB" id="3078409at2"/>
<dbReference type="RefSeq" id="WP_014903272.1">
    <property type="nucleotide sequence ID" value="NC_018515.1"/>
</dbReference>
<feature type="transmembrane region" description="Helical" evidence="1">
    <location>
        <begin position="13"/>
        <end position="31"/>
    </location>
</feature>
<organism evidence="2 3">
    <name type="scientific">Desulfosporosinus meridiei (strain ATCC BAA-275 / DSM 13257 / KCTC 12902 / NCIMB 13706 / S10)</name>
    <dbReference type="NCBI Taxonomy" id="768704"/>
    <lineage>
        <taxon>Bacteria</taxon>
        <taxon>Bacillati</taxon>
        <taxon>Bacillota</taxon>
        <taxon>Clostridia</taxon>
        <taxon>Eubacteriales</taxon>
        <taxon>Desulfitobacteriaceae</taxon>
        <taxon>Desulfosporosinus</taxon>
    </lineage>
</organism>
<evidence type="ECO:0000313" key="2">
    <source>
        <dbReference type="EMBL" id="AFQ44359.1"/>
    </source>
</evidence>
<name>J7IW37_DESMD</name>